<feature type="region of interest" description="Disordered" evidence="1">
    <location>
        <begin position="28"/>
        <end position="49"/>
    </location>
</feature>
<evidence type="ECO:0000313" key="3">
    <source>
        <dbReference type="Proteomes" id="UP000439113"/>
    </source>
</evidence>
<sequence length="66" mass="7154">MGELIPFRRRAPLPSTVSIIHELRLGQRKEEAKRGGKPMNGAAKPEVQSVDCETLVPPKAAPVPPT</sequence>
<organism evidence="2 3">
    <name type="scientific">Rhodoblastus acidophilus</name>
    <name type="common">Rhodopseudomonas acidophila</name>
    <dbReference type="NCBI Taxonomy" id="1074"/>
    <lineage>
        <taxon>Bacteria</taxon>
        <taxon>Pseudomonadati</taxon>
        <taxon>Pseudomonadota</taxon>
        <taxon>Alphaproteobacteria</taxon>
        <taxon>Hyphomicrobiales</taxon>
        <taxon>Rhodoblastaceae</taxon>
        <taxon>Rhodoblastus</taxon>
    </lineage>
</organism>
<reference evidence="2 3" key="1">
    <citation type="submission" date="2019-11" db="EMBL/GenBank/DDBJ databases">
        <title>Whole-genome sequence of a Rhodoblastus acidophilus DSM 142.</title>
        <authorList>
            <person name="Kyndt J.A."/>
            <person name="Meyer T.E."/>
        </authorList>
    </citation>
    <scope>NUCLEOTIDE SEQUENCE [LARGE SCALE GENOMIC DNA]</scope>
    <source>
        <strain evidence="2 3">DSM 142</strain>
    </source>
</reference>
<gene>
    <name evidence="2" type="ORF">GJ654_17045</name>
</gene>
<accession>A0A6N8DV24</accession>
<evidence type="ECO:0000256" key="1">
    <source>
        <dbReference type="SAM" id="MobiDB-lite"/>
    </source>
</evidence>
<comment type="caution">
    <text evidence="2">The sequence shown here is derived from an EMBL/GenBank/DDBJ whole genome shotgun (WGS) entry which is preliminary data.</text>
</comment>
<dbReference type="AlphaFoldDB" id="A0A6N8DV24"/>
<proteinExistence type="predicted"/>
<dbReference type="Proteomes" id="UP000439113">
    <property type="component" value="Unassembled WGS sequence"/>
</dbReference>
<protein>
    <submittedName>
        <fullName evidence="2">Uncharacterized protein</fullName>
    </submittedName>
</protein>
<evidence type="ECO:0000313" key="2">
    <source>
        <dbReference type="EMBL" id="MTV32694.1"/>
    </source>
</evidence>
<dbReference type="RefSeq" id="WP_155447384.1">
    <property type="nucleotide sequence ID" value="NZ_JAOQNR010000004.1"/>
</dbReference>
<name>A0A6N8DV24_RHOAC</name>
<dbReference type="EMBL" id="WNKS01000020">
    <property type="protein sequence ID" value="MTV32694.1"/>
    <property type="molecule type" value="Genomic_DNA"/>
</dbReference>